<gene>
    <name evidence="13" type="primary">nasA_2</name>
    <name evidence="13" type="ORF">CFBP8129_21360</name>
</gene>
<dbReference type="GO" id="GO:0046872">
    <property type="term" value="F:metal ion binding"/>
    <property type="evidence" value="ECO:0007669"/>
    <property type="project" value="UniProtKB-KW"/>
</dbReference>
<dbReference type="SMART" id="SM00926">
    <property type="entry name" value="Molybdop_Fe4S4"/>
    <property type="match status" value="1"/>
</dbReference>
<keyword evidence="6" id="KW-0479">Metal-binding</keyword>
<dbReference type="FunFam" id="3.40.228.10:FF:000002">
    <property type="entry name" value="Formate dehydrogenase subunit alpha"/>
    <property type="match status" value="1"/>
</dbReference>
<feature type="domain" description="4Fe-4S Mo/W bis-MGD-type" evidence="12">
    <location>
        <begin position="23"/>
        <end position="83"/>
    </location>
</feature>
<dbReference type="SUPFAM" id="SSF53706">
    <property type="entry name" value="Formate dehydrogenase/DMSO reductase, domains 1-3"/>
    <property type="match status" value="1"/>
</dbReference>
<dbReference type="Pfam" id="PF00384">
    <property type="entry name" value="Molybdopterin"/>
    <property type="match status" value="1"/>
</dbReference>
<dbReference type="CDD" id="cd02791">
    <property type="entry name" value="MopB_CT_Nitrate-R-NapA-like"/>
    <property type="match status" value="1"/>
</dbReference>
<evidence type="ECO:0000256" key="1">
    <source>
        <dbReference type="ARBA" id="ARBA00001942"/>
    </source>
</evidence>
<dbReference type="PROSITE" id="PS51669">
    <property type="entry name" value="4FE4S_MOW_BIS_MGD"/>
    <property type="match status" value="1"/>
</dbReference>
<dbReference type="InterPro" id="IPR009010">
    <property type="entry name" value="Asp_de-COase-like_dom_sf"/>
</dbReference>
<dbReference type="InterPro" id="IPR027467">
    <property type="entry name" value="MopterinOxRdtase_cofactor_BS"/>
</dbReference>
<evidence type="ECO:0000256" key="3">
    <source>
        <dbReference type="ARBA" id="ARBA00008747"/>
    </source>
</evidence>
<dbReference type="InterPro" id="IPR050123">
    <property type="entry name" value="Prok_molybdopt-oxidoreductase"/>
</dbReference>
<dbReference type="Pfam" id="PF04879">
    <property type="entry name" value="Molybdop_Fe4S4"/>
    <property type="match status" value="1"/>
</dbReference>
<organism evidence="13">
    <name type="scientific">Xanthomonas hortorum pv. gardneri</name>
    <dbReference type="NCBI Taxonomy" id="2754056"/>
    <lineage>
        <taxon>Bacteria</taxon>
        <taxon>Pseudomonadati</taxon>
        <taxon>Pseudomonadota</taxon>
        <taxon>Gammaproteobacteria</taxon>
        <taxon>Lysobacterales</taxon>
        <taxon>Lysobacteraceae</taxon>
        <taxon>Xanthomonas</taxon>
    </lineage>
</organism>
<evidence type="ECO:0000256" key="11">
    <source>
        <dbReference type="SAM" id="MobiDB-lite"/>
    </source>
</evidence>
<sequence>MSEGLQPASSGEAVQPHMSSPMHRITRSTCCYCGVGCGVLIHSEHDNTGERIVGIEGDPLHPANHGRLCSKGLALPQTVASTQGRVLEPELRRHRQAPRAAVSWDQALSHVTNKLAAIIEEHGPDAVAFYLSGQLLTEDYYVFNKLAKGLLGTNNIDTNSRLCMSSAVTGYKLALGADGPPTCYEDLELAQTVLFAGSNMAYAHPVLFRRLEAARARNPEIRWIVIDPRRTDTAAMADLHLAIEPGTDVALFNGMLHHLIWEGLVDARFVAAHTEGFDALKHMLREYTPRMSAEICGISHEDLVQAAEWFGRSPAALSLYCMGLNQSAHGTDKNLALINLHLATGQIGKPGAGPFSLTGQPNAMGGREVGGMATMLAAHREIGNADDRAELERLWNVPAGRLSATAGTPAVQLFERLRAGTLKAVWIVCTNPVHSMPEVEGIRAALEQAELVIVQDAFSGTDTVPYADVLLPAASWGEKDGTVTNSERRITRVRKAVDAPGQARADWWIAREVARRLEARLAPASGAGLFAFDTTAQIFDEQRALTVGRDLDIGGLDYAMLDCGPQQWPFPAGAAHGQARRYTDGVFATSNGRARFHATPYRKVAEPTSARFPMRLLTGRLRDQWHGMSRSGRVPAAFSHSPEPALRMHPDDATRRGLVAGELVQIASKRGALVLPLELSDELRSGTVFAAMHWSGQSLSSGGINEVSSPAVDARSQQPELKHAAVRVEKAVFGWHLLAARRGDALFLQQTLQPLLRDCGYASLRLHAEPLAEAGGNWAVLHAACERAPDAQWIDRLVAALQLPSGADVLEYRDLRRGLMRRVGWRMQDGHSHIDGLLLTAAQPSEANHALLATALAGQAWRGPRLAVFAQTQRTPSDPIVCTCMQVSTSAIHAAIDDGADLDQLKQRLGCGSVCGSCVPQLTRLCRQPRLA</sequence>
<accession>A0A6V7D9H1</accession>
<keyword evidence="5" id="KW-0500">Molybdenum</keyword>
<dbReference type="CDD" id="cd02754">
    <property type="entry name" value="MopB_Nitrate-R-NapA-like"/>
    <property type="match status" value="1"/>
</dbReference>
<feature type="region of interest" description="Disordered" evidence="11">
    <location>
        <begin position="1"/>
        <end position="20"/>
    </location>
</feature>
<dbReference type="Gene3D" id="3.40.228.10">
    <property type="entry name" value="Dimethylsulfoxide Reductase, domain 2"/>
    <property type="match status" value="1"/>
</dbReference>
<proteinExistence type="inferred from homology"/>
<dbReference type="InterPro" id="IPR007419">
    <property type="entry name" value="BFD-like_2Fe2S-bd_dom"/>
</dbReference>
<dbReference type="Gene3D" id="2.20.25.90">
    <property type="entry name" value="ADC-like domains"/>
    <property type="match status" value="1"/>
</dbReference>
<dbReference type="InterPro" id="IPR006656">
    <property type="entry name" value="Mopterin_OxRdtase"/>
</dbReference>
<evidence type="ECO:0000256" key="6">
    <source>
        <dbReference type="ARBA" id="ARBA00022723"/>
    </source>
</evidence>
<dbReference type="PANTHER" id="PTHR43105:SF9">
    <property type="entry name" value="NADPH-FE(3+) OXIDOREDUCTASE SUBUNIT ALPHA"/>
    <property type="match status" value="1"/>
</dbReference>
<dbReference type="GO" id="GO:0042128">
    <property type="term" value="P:nitrate assimilation"/>
    <property type="evidence" value="ECO:0007669"/>
    <property type="project" value="UniProtKB-KW"/>
</dbReference>
<keyword evidence="7" id="KW-0560">Oxidoreductase</keyword>
<keyword evidence="9" id="KW-0411">Iron-sulfur</keyword>
<dbReference type="FunFam" id="2.20.25.90:FF:000007">
    <property type="entry name" value="Assimilatory nitrate reductase"/>
    <property type="match status" value="1"/>
</dbReference>
<dbReference type="InterPro" id="IPR006657">
    <property type="entry name" value="MoPterin_dinucl-bd_dom"/>
</dbReference>
<keyword evidence="8" id="KW-0408">Iron</keyword>
<dbReference type="Pfam" id="PF01568">
    <property type="entry name" value="Molydop_binding"/>
    <property type="match status" value="1"/>
</dbReference>
<dbReference type="RefSeq" id="WP_006451326.1">
    <property type="nucleotide sequence ID" value="NZ_CP018728.1"/>
</dbReference>
<dbReference type="GO" id="GO:0016491">
    <property type="term" value="F:oxidoreductase activity"/>
    <property type="evidence" value="ECO:0007669"/>
    <property type="project" value="UniProtKB-KW"/>
</dbReference>
<dbReference type="GO" id="GO:0043546">
    <property type="term" value="F:molybdopterin cofactor binding"/>
    <property type="evidence" value="ECO:0007669"/>
    <property type="project" value="InterPro"/>
</dbReference>
<dbReference type="Gene3D" id="1.10.10.1100">
    <property type="entry name" value="BFD-like [2Fe-2S]-binding domain"/>
    <property type="match status" value="1"/>
</dbReference>
<dbReference type="AlphaFoldDB" id="A0A6V7D9H1"/>
<evidence type="ECO:0000256" key="2">
    <source>
        <dbReference type="ARBA" id="ARBA00001966"/>
    </source>
</evidence>
<dbReference type="InterPro" id="IPR006963">
    <property type="entry name" value="Mopterin_OxRdtase_4Fe-4S_dom"/>
</dbReference>
<dbReference type="GO" id="GO:0045333">
    <property type="term" value="P:cellular respiration"/>
    <property type="evidence" value="ECO:0007669"/>
    <property type="project" value="UniProtKB-ARBA"/>
</dbReference>
<comment type="cofactor">
    <cofactor evidence="1">
        <name>Mo-bis(molybdopterin guanine dinucleotide)</name>
        <dbReference type="ChEBI" id="CHEBI:60539"/>
    </cofactor>
</comment>
<evidence type="ECO:0000259" key="12">
    <source>
        <dbReference type="PROSITE" id="PS51669"/>
    </source>
</evidence>
<dbReference type="Pfam" id="PF04324">
    <property type="entry name" value="Fer2_BFD"/>
    <property type="match status" value="1"/>
</dbReference>
<evidence type="ECO:0000256" key="10">
    <source>
        <dbReference type="ARBA" id="ARBA00023063"/>
    </source>
</evidence>
<dbReference type="GO" id="GO:1990204">
    <property type="term" value="C:oxidoreductase complex"/>
    <property type="evidence" value="ECO:0007669"/>
    <property type="project" value="UniProtKB-ARBA"/>
</dbReference>
<evidence type="ECO:0000256" key="5">
    <source>
        <dbReference type="ARBA" id="ARBA00022505"/>
    </source>
</evidence>
<evidence type="ECO:0000256" key="4">
    <source>
        <dbReference type="ARBA" id="ARBA00022485"/>
    </source>
</evidence>
<dbReference type="Gene3D" id="2.40.40.20">
    <property type="match status" value="1"/>
</dbReference>
<comment type="cofactor">
    <cofactor evidence="2">
        <name>[4Fe-4S] cluster</name>
        <dbReference type="ChEBI" id="CHEBI:49883"/>
    </cofactor>
</comment>
<dbReference type="Gene3D" id="3.40.50.740">
    <property type="match status" value="1"/>
</dbReference>
<comment type="similarity">
    <text evidence="3">Belongs to the prokaryotic molybdopterin-containing oxidoreductase family. NasA/NapA/NarB subfamily.</text>
</comment>
<evidence type="ECO:0000256" key="9">
    <source>
        <dbReference type="ARBA" id="ARBA00023014"/>
    </source>
</evidence>
<dbReference type="EMBL" id="LR828253">
    <property type="protein sequence ID" value="CAD0330183.1"/>
    <property type="molecule type" value="Genomic_DNA"/>
</dbReference>
<dbReference type="PROSITE" id="PS00551">
    <property type="entry name" value="MOLYBDOPTERIN_PROK_1"/>
    <property type="match status" value="1"/>
</dbReference>
<dbReference type="EMBL" id="LR828253">
    <property type="protein sequence ID" value="CAD0330192.1"/>
    <property type="molecule type" value="Genomic_DNA"/>
</dbReference>
<keyword evidence="10" id="KW-0534">Nitrate assimilation</keyword>
<dbReference type="InterPro" id="IPR041957">
    <property type="entry name" value="CT_Nitrate-R-NapA-like"/>
</dbReference>
<reference evidence="13" key="1">
    <citation type="submission" date="2020-07" db="EMBL/GenBank/DDBJ databases">
        <authorList>
            <person name="Pothier F. J."/>
        </authorList>
    </citation>
    <scope>NUCLEOTIDE SEQUENCE</scope>
    <source>
        <strain evidence="13">CFBP 8129</strain>
    </source>
</reference>
<name>A0A6V7D9H1_9XANT</name>
<dbReference type="InterPro" id="IPR041854">
    <property type="entry name" value="BFD-like_2Fe2S-bd_dom_sf"/>
</dbReference>
<protein>
    <submittedName>
        <fullName evidence="13">Nitrate reductase</fullName>
    </submittedName>
</protein>
<keyword evidence="4" id="KW-0004">4Fe-4S</keyword>
<dbReference type="SUPFAM" id="SSF50692">
    <property type="entry name" value="ADC-like"/>
    <property type="match status" value="1"/>
</dbReference>
<dbReference type="PANTHER" id="PTHR43105">
    <property type="entry name" value="RESPIRATORY NITRATE REDUCTASE"/>
    <property type="match status" value="1"/>
</dbReference>
<dbReference type="GO" id="GO:0016020">
    <property type="term" value="C:membrane"/>
    <property type="evidence" value="ECO:0007669"/>
    <property type="project" value="TreeGrafter"/>
</dbReference>
<evidence type="ECO:0000256" key="7">
    <source>
        <dbReference type="ARBA" id="ARBA00023002"/>
    </source>
</evidence>
<evidence type="ECO:0000256" key="8">
    <source>
        <dbReference type="ARBA" id="ARBA00023004"/>
    </source>
</evidence>
<evidence type="ECO:0000313" key="13">
    <source>
        <dbReference type="EMBL" id="CAD0330192.1"/>
    </source>
</evidence>
<dbReference type="GO" id="GO:0051539">
    <property type="term" value="F:4 iron, 4 sulfur cluster binding"/>
    <property type="evidence" value="ECO:0007669"/>
    <property type="project" value="UniProtKB-KW"/>
</dbReference>